<dbReference type="EC" id="1.1.1.411" evidence="7"/>
<sequence length="296" mass="28893">MPTVGVIGLGSMGMGIALSALRAGLPVRGFDVAPDRVEAFVAAGGQGGSLDAAGDLDIAVLVTVTAAQARDVLFGAGGLAAALPAGALVIACPTMSPDDARDLAVRAGEAGLLYLDAPISGGAAKATEGALTVMASGAGAAFAAAEPVLDAVAETVFRLGDAPGAAAAMKVVNQHLAGIHIASAAEAVVFGITQGIDPAKTLEVISRCAGTSWMFENRVPHIVAGDYAPLSAVDIFVKDLGIVLEAAGAAGFSPALAETAAAAFRAAQAEGLGREDDAAVAKVFARQAGVALPGAG</sequence>
<dbReference type="Pfam" id="PF03446">
    <property type="entry name" value="NAD_binding_2"/>
    <property type="match status" value="1"/>
</dbReference>
<dbReference type="EMBL" id="JARGYC010000013">
    <property type="protein sequence ID" value="MDF0600456.1"/>
    <property type="molecule type" value="Genomic_DNA"/>
</dbReference>
<feature type="domain" description="6-phosphogluconate dehydrogenase NADP-binding" evidence="11">
    <location>
        <begin position="3"/>
        <end position="160"/>
    </location>
</feature>
<gene>
    <name evidence="13" type="ORF">P1J78_06920</name>
</gene>
<evidence type="ECO:0000259" key="12">
    <source>
        <dbReference type="Pfam" id="PF14833"/>
    </source>
</evidence>
<keyword evidence="2" id="KW-0560">Oxidoreductase</keyword>
<dbReference type="Gene3D" id="3.40.50.720">
    <property type="entry name" value="NAD(P)-binding Rossmann-like Domain"/>
    <property type="match status" value="1"/>
</dbReference>
<dbReference type="InterPro" id="IPR050006">
    <property type="entry name" value="LtnD"/>
</dbReference>
<dbReference type="InterPro" id="IPR006115">
    <property type="entry name" value="6PGDH_NADP-bd"/>
</dbReference>
<comment type="catalytic activity">
    <reaction evidence="9">
        <text>L-threonate + NAD(+) = 2-dehydro-L-erythronate + NADH + H(+)</text>
        <dbReference type="Rhea" id="RHEA:52548"/>
        <dbReference type="ChEBI" id="CHEBI:15378"/>
        <dbReference type="ChEBI" id="CHEBI:57540"/>
        <dbReference type="ChEBI" id="CHEBI:57561"/>
        <dbReference type="ChEBI" id="CHEBI:57945"/>
        <dbReference type="ChEBI" id="CHEBI:136669"/>
        <dbReference type="EC" id="1.1.1.411"/>
    </reaction>
</comment>
<name>A0AAE3NQA4_9RHOB</name>
<dbReference type="RefSeq" id="WP_275566600.1">
    <property type="nucleotide sequence ID" value="NZ_JARGYC010000013.1"/>
</dbReference>
<evidence type="ECO:0000256" key="8">
    <source>
        <dbReference type="ARBA" id="ARBA00039407"/>
    </source>
</evidence>
<dbReference type="PANTHER" id="PTHR43060:SF17">
    <property type="entry name" value="L-THREONATE DEHYDROGENASE"/>
    <property type="match status" value="1"/>
</dbReference>
<dbReference type="InterPro" id="IPR029154">
    <property type="entry name" value="HIBADH-like_NADP-bd"/>
</dbReference>
<dbReference type="SUPFAM" id="SSF48179">
    <property type="entry name" value="6-phosphogluconate dehydrogenase C-terminal domain-like"/>
    <property type="match status" value="1"/>
</dbReference>
<dbReference type="GO" id="GO:0051287">
    <property type="term" value="F:NAD binding"/>
    <property type="evidence" value="ECO:0007669"/>
    <property type="project" value="InterPro"/>
</dbReference>
<evidence type="ECO:0000256" key="2">
    <source>
        <dbReference type="ARBA" id="ARBA00023002"/>
    </source>
</evidence>
<dbReference type="PANTHER" id="PTHR43060">
    <property type="entry name" value="3-HYDROXYISOBUTYRATE DEHYDROGENASE-LIKE 1, MITOCHONDRIAL-RELATED"/>
    <property type="match status" value="1"/>
</dbReference>
<feature type="domain" description="3-hydroxyisobutyrate dehydrogenase-like NAD-binding" evidence="12">
    <location>
        <begin position="164"/>
        <end position="283"/>
    </location>
</feature>
<protein>
    <recommendedName>
        <fullName evidence="8">L-threonate dehydrogenase</fullName>
        <ecNumber evidence="7">1.1.1.411</ecNumber>
    </recommendedName>
</protein>
<evidence type="ECO:0000256" key="1">
    <source>
        <dbReference type="ARBA" id="ARBA00022857"/>
    </source>
</evidence>
<evidence type="ECO:0000256" key="10">
    <source>
        <dbReference type="PIRSR" id="PIRSR000103-1"/>
    </source>
</evidence>
<comment type="similarity">
    <text evidence="6">Belongs to the HIBADH-related family. L-threonate dehydrogenase subfamily.</text>
</comment>
<dbReference type="InterPro" id="IPR008927">
    <property type="entry name" value="6-PGluconate_DH-like_C_sf"/>
</dbReference>
<evidence type="ECO:0000256" key="6">
    <source>
        <dbReference type="ARBA" id="ARBA00037979"/>
    </source>
</evidence>
<dbReference type="GO" id="GO:0050661">
    <property type="term" value="F:NADP binding"/>
    <property type="evidence" value="ECO:0007669"/>
    <property type="project" value="InterPro"/>
</dbReference>
<dbReference type="InterPro" id="IPR036291">
    <property type="entry name" value="NAD(P)-bd_dom_sf"/>
</dbReference>
<dbReference type="SUPFAM" id="SSF51735">
    <property type="entry name" value="NAD(P)-binding Rossmann-fold domains"/>
    <property type="match status" value="1"/>
</dbReference>
<organism evidence="13 14">
    <name type="scientific">Psychromarinibacter sediminicola</name>
    <dbReference type="NCBI Taxonomy" id="3033385"/>
    <lineage>
        <taxon>Bacteria</taxon>
        <taxon>Pseudomonadati</taxon>
        <taxon>Pseudomonadota</taxon>
        <taxon>Alphaproteobacteria</taxon>
        <taxon>Rhodobacterales</taxon>
        <taxon>Paracoccaceae</taxon>
        <taxon>Psychromarinibacter</taxon>
    </lineage>
</organism>
<keyword evidence="14" id="KW-1185">Reference proteome</keyword>
<evidence type="ECO:0000313" key="13">
    <source>
        <dbReference type="EMBL" id="MDF0600456.1"/>
    </source>
</evidence>
<dbReference type="PIRSF" id="PIRSF000103">
    <property type="entry name" value="HIBADH"/>
    <property type="match status" value="1"/>
</dbReference>
<evidence type="ECO:0000256" key="3">
    <source>
        <dbReference type="ARBA" id="ARBA00023027"/>
    </source>
</evidence>
<dbReference type="GO" id="GO:0016616">
    <property type="term" value="F:oxidoreductase activity, acting on the CH-OH group of donors, NAD or NADP as acceptor"/>
    <property type="evidence" value="ECO:0007669"/>
    <property type="project" value="InterPro"/>
</dbReference>
<feature type="active site" evidence="10">
    <location>
        <position position="170"/>
    </location>
</feature>
<accession>A0AAE3NQA4</accession>
<dbReference type="Proteomes" id="UP001220964">
    <property type="component" value="Unassembled WGS sequence"/>
</dbReference>
<keyword evidence="4" id="KW-0119">Carbohydrate metabolism</keyword>
<dbReference type="NCBIfam" id="NF043037">
    <property type="entry name" value="ThreonDh"/>
    <property type="match status" value="1"/>
</dbReference>
<proteinExistence type="inferred from homology"/>
<comment type="caution">
    <text evidence="13">The sequence shown here is derived from an EMBL/GenBank/DDBJ whole genome shotgun (WGS) entry which is preliminary data.</text>
</comment>
<evidence type="ECO:0000256" key="7">
    <source>
        <dbReference type="ARBA" id="ARBA00038870"/>
    </source>
</evidence>
<reference evidence="13" key="1">
    <citation type="submission" date="2023-03" db="EMBL/GenBank/DDBJ databases">
        <title>Multiphase analysis and comparison of six strains from genera Psychromarinibacter, Lutimaribacter, and Maritimibacter, including a novel species: Psychromarinibacter sediminicola sp. nov.</title>
        <authorList>
            <person name="Wang Y.-H."/>
            <person name="Ye M.-Q."/>
            <person name="Du Z.-J."/>
        </authorList>
    </citation>
    <scope>NUCLEOTIDE SEQUENCE</scope>
    <source>
        <strain evidence="13">C21-152</strain>
    </source>
</reference>
<evidence type="ECO:0000313" key="14">
    <source>
        <dbReference type="Proteomes" id="UP001220964"/>
    </source>
</evidence>
<dbReference type="InterPro" id="IPR015815">
    <property type="entry name" value="HIBADH-related"/>
</dbReference>
<dbReference type="InterPro" id="IPR013328">
    <property type="entry name" value="6PGD_dom2"/>
</dbReference>
<evidence type="ECO:0000256" key="4">
    <source>
        <dbReference type="ARBA" id="ARBA00023277"/>
    </source>
</evidence>
<keyword evidence="3" id="KW-0520">NAD</keyword>
<evidence type="ECO:0000256" key="5">
    <source>
        <dbReference type="ARBA" id="ARBA00037062"/>
    </source>
</evidence>
<evidence type="ECO:0000256" key="9">
    <source>
        <dbReference type="ARBA" id="ARBA00047312"/>
    </source>
</evidence>
<keyword evidence="1" id="KW-0521">NADP</keyword>
<dbReference type="AlphaFoldDB" id="A0AAE3NQA4"/>
<comment type="function">
    <text evidence="5">Catalyzes oxidation of L-threonate to 2-oxo-tetronate. Can use either NAD(+) or NADP(+) as cosubstrate, with a preference for NAD(+).</text>
</comment>
<evidence type="ECO:0000259" key="11">
    <source>
        <dbReference type="Pfam" id="PF03446"/>
    </source>
</evidence>
<dbReference type="Gene3D" id="1.10.1040.10">
    <property type="entry name" value="N-(1-d-carboxylethyl)-l-norvaline Dehydrogenase, domain 2"/>
    <property type="match status" value="1"/>
</dbReference>
<dbReference type="Pfam" id="PF14833">
    <property type="entry name" value="NAD_binding_11"/>
    <property type="match status" value="1"/>
</dbReference>